<feature type="transmembrane region" description="Helical" evidence="1">
    <location>
        <begin position="6"/>
        <end position="27"/>
    </location>
</feature>
<accession>A0ABR7YFV9</accession>
<evidence type="ECO:0000256" key="1">
    <source>
        <dbReference type="SAM" id="Phobius"/>
    </source>
</evidence>
<keyword evidence="1" id="KW-0812">Transmembrane</keyword>
<reference evidence="2 3" key="1">
    <citation type="submission" date="2020-08" db="EMBL/GenBank/DDBJ databases">
        <title>Sphingobacterium sp. DN04309 isolated from aquaculture water.</title>
        <authorList>
            <person name="Zhang M."/>
        </authorList>
    </citation>
    <scope>NUCLEOTIDE SEQUENCE [LARGE SCALE GENOMIC DNA]</scope>
    <source>
        <strain evidence="2 3">DN04309</strain>
    </source>
</reference>
<keyword evidence="1" id="KW-1133">Transmembrane helix</keyword>
<comment type="caution">
    <text evidence="2">The sequence shown here is derived from an EMBL/GenBank/DDBJ whole genome shotgun (WGS) entry which is preliminary data.</text>
</comment>
<sequence>MNWFNFLLSLAIGYAIYYVLNILYDLYLSSPKPTSQSDSHEIIIPRPATPVKVSLASSEIKVSSKIPSDQYPADQSSTVLKSAQLESTGGVSMNELFSLMQSQVIEYTKAIPY</sequence>
<dbReference type="RefSeq" id="WP_190302453.1">
    <property type="nucleotide sequence ID" value="NZ_JACOIJ010000022.1"/>
</dbReference>
<dbReference type="EMBL" id="JACOIJ010000022">
    <property type="protein sequence ID" value="MBD1430195.1"/>
    <property type="molecule type" value="Genomic_DNA"/>
</dbReference>
<keyword evidence="3" id="KW-1185">Reference proteome</keyword>
<evidence type="ECO:0000313" key="3">
    <source>
        <dbReference type="Proteomes" id="UP000651271"/>
    </source>
</evidence>
<gene>
    <name evidence="2" type="ORF">H8B04_11565</name>
</gene>
<keyword evidence="1" id="KW-0472">Membrane</keyword>
<evidence type="ECO:0000313" key="2">
    <source>
        <dbReference type="EMBL" id="MBD1430195.1"/>
    </source>
</evidence>
<name>A0ABR7YFV9_9SPHI</name>
<protein>
    <submittedName>
        <fullName evidence="2">Uncharacterized protein</fullName>
    </submittedName>
</protein>
<dbReference type="Proteomes" id="UP000651271">
    <property type="component" value="Unassembled WGS sequence"/>
</dbReference>
<proteinExistence type="predicted"/>
<organism evidence="2 3">
    <name type="scientific">Sphingobacterium litopenaei</name>
    <dbReference type="NCBI Taxonomy" id="2763500"/>
    <lineage>
        <taxon>Bacteria</taxon>
        <taxon>Pseudomonadati</taxon>
        <taxon>Bacteroidota</taxon>
        <taxon>Sphingobacteriia</taxon>
        <taxon>Sphingobacteriales</taxon>
        <taxon>Sphingobacteriaceae</taxon>
        <taxon>Sphingobacterium</taxon>
    </lineage>
</organism>